<gene>
    <name evidence="7" type="ORF">EHQ83_12230</name>
</gene>
<accession>A0A5F2BTZ1</accession>
<dbReference type="PANTHER" id="PTHR43066:SF5">
    <property type="entry name" value="RHOMBOID-LIKE PROTEIN 11, CHLOROPLASTIC-RELATED"/>
    <property type="match status" value="1"/>
</dbReference>
<evidence type="ECO:0000313" key="7">
    <source>
        <dbReference type="EMBL" id="TGL83836.1"/>
    </source>
</evidence>
<dbReference type="Proteomes" id="UP000297613">
    <property type="component" value="Unassembled WGS sequence"/>
</dbReference>
<dbReference type="OrthoDB" id="9813074at2"/>
<evidence type="ECO:0000256" key="1">
    <source>
        <dbReference type="ARBA" id="ARBA00004141"/>
    </source>
</evidence>
<dbReference type="AlphaFoldDB" id="A0A5F2BTZ1"/>
<feature type="transmembrane region" description="Helical" evidence="5">
    <location>
        <begin position="102"/>
        <end position="124"/>
    </location>
</feature>
<evidence type="ECO:0000313" key="8">
    <source>
        <dbReference type="Proteomes" id="UP000297613"/>
    </source>
</evidence>
<keyword evidence="7" id="KW-0645">Protease</keyword>
<dbReference type="InterPro" id="IPR035952">
    <property type="entry name" value="Rhomboid-like_sf"/>
</dbReference>
<reference evidence="7 8" key="1">
    <citation type="journal article" date="2019" name="PLoS Negl. Trop. Dis.">
        <title>Revisiting the worldwide diversity of Leptospira species in the environment.</title>
        <authorList>
            <person name="Vincent A.T."/>
            <person name="Schiettekatte O."/>
            <person name="Bourhy P."/>
            <person name="Veyrier F.J."/>
            <person name="Picardeau M."/>
        </authorList>
    </citation>
    <scope>NUCLEOTIDE SEQUENCE [LARGE SCALE GENOMIC DNA]</scope>
    <source>
        <strain evidence="7 8">201702445</strain>
    </source>
</reference>
<dbReference type="SUPFAM" id="SSF144091">
    <property type="entry name" value="Rhomboid-like"/>
    <property type="match status" value="1"/>
</dbReference>
<feature type="transmembrane region" description="Helical" evidence="5">
    <location>
        <begin position="79"/>
        <end position="96"/>
    </location>
</feature>
<dbReference type="PANTHER" id="PTHR43066">
    <property type="entry name" value="RHOMBOID-RELATED PROTEIN"/>
    <property type="match status" value="1"/>
</dbReference>
<dbReference type="InterPro" id="IPR022764">
    <property type="entry name" value="Peptidase_S54_rhomboid_dom"/>
</dbReference>
<keyword evidence="4 5" id="KW-0472">Membrane</keyword>
<evidence type="ECO:0000256" key="4">
    <source>
        <dbReference type="ARBA" id="ARBA00023136"/>
    </source>
</evidence>
<evidence type="ECO:0000259" key="6">
    <source>
        <dbReference type="Pfam" id="PF01694"/>
    </source>
</evidence>
<dbReference type="RefSeq" id="WP_118964264.1">
    <property type="nucleotide sequence ID" value="NZ_QHCU01000001.1"/>
</dbReference>
<dbReference type="Gene3D" id="1.20.1540.10">
    <property type="entry name" value="Rhomboid-like"/>
    <property type="match status" value="1"/>
</dbReference>
<keyword evidence="3 5" id="KW-1133">Transmembrane helix</keyword>
<name>A0A5F2BTZ1_9LEPT</name>
<sequence>MITILICLVTFGLSVWCFASEEKLGKFILTPYRLERDKNYYTLLTSGFIHADWMHLIFNMVSFYSFGKNLELTVGPIKFLIFYLGTILITSVISWRKNSDNPLYATLGASGGVCGVLFATILFYPGLSLYMMFIPIPIPGAIYAVLYLVYTYFSSRNAASDGINHDAHLWGALCGIAFALLLEPEIISRVLRNITGGGEG</sequence>
<dbReference type="Pfam" id="PF01694">
    <property type="entry name" value="Rhomboid"/>
    <property type="match status" value="1"/>
</dbReference>
<proteinExistence type="predicted"/>
<dbReference type="GO" id="GO:0004252">
    <property type="term" value="F:serine-type endopeptidase activity"/>
    <property type="evidence" value="ECO:0007669"/>
    <property type="project" value="InterPro"/>
</dbReference>
<comment type="subcellular location">
    <subcellularLocation>
        <location evidence="1">Membrane</location>
        <topology evidence="1">Multi-pass membrane protein</topology>
    </subcellularLocation>
</comment>
<keyword evidence="7" id="KW-0378">Hydrolase</keyword>
<dbReference type="GO" id="GO:0016020">
    <property type="term" value="C:membrane"/>
    <property type="evidence" value="ECO:0007669"/>
    <property type="project" value="UniProtKB-SubCell"/>
</dbReference>
<feature type="domain" description="Peptidase S54 rhomboid" evidence="6">
    <location>
        <begin position="39"/>
        <end position="182"/>
    </location>
</feature>
<protein>
    <submittedName>
        <fullName evidence="7">Rhomboid family intramembrane serine protease</fullName>
    </submittedName>
</protein>
<feature type="transmembrane region" description="Helical" evidence="5">
    <location>
        <begin position="43"/>
        <end position="67"/>
    </location>
</feature>
<evidence type="ECO:0000256" key="3">
    <source>
        <dbReference type="ARBA" id="ARBA00022989"/>
    </source>
</evidence>
<organism evidence="7 8">
    <name type="scientific">Leptospira yasudae</name>
    <dbReference type="NCBI Taxonomy" id="2202201"/>
    <lineage>
        <taxon>Bacteria</taxon>
        <taxon>Pseudomonadati</taxon>
        <taxon>Spirochaetota</taxon>
        <taxon>Spirochaetia</taxon>
        <taxon>Leptospirales</taxon>
        <taxon>Leptospiraceae</taxon>
        <taxon>Leptospira</taxon>
    </lineage>
</organism>
<feature type="transmembrane region" description="Helical" evidence="5">
    <location>
        <begin position="131"/>
        <end position="153"/>
    </location>
</feature>
<comment type="caution">
    <text evidence="7">The sequence shown here is derived from an EMBL/GenBank/DDBJ whole genome shotgun (WGS) entry which is preliminary data.</text>
</comment>
<evidence type="ECO:0000256" key="5">
    <source>
        <dbReference type="SAM" id="Phobius"/>
    </source>
</evidence>
<dbReference type="GO" id="GO:0006508">
    <property type="term" value="P:proteolysis"/>
    <property type="evidence" value="ECO:0007669"/>
    <property type="project" value="UniProtKB-KW"/>
</dbReference>
<dbReference type="EMBL" id="RQGM01000044">
    <property type="protein sequence ID" value="TGL83836.1"/>
    <property type="molecule type" value="Genomic_DNA"/>
</dbReference>
<evidence type="ECO:0000256" key="2">
    <source>
        <dbReference type="ARBA" id="ARBA00022692"/>
    </source>
</evidence>
<keyword evidence="2 5" id="KW-0812">Transmembrane</keyword>